<dbReference type="EMBL" id="FWFW01000010">
    <property type="protein sequence ID" value="SLN56344.1"/>
    <property type="molecule type" value="Genomic_DNA"/>
</dbReference>
<keyword evidence="7" id="KW-1185">Reference proteome</keyword>
<comment type="similarity">
    <text evidence="1">Belongs to the LysR transcriptional regulatory family.</text>
</comment>
<evidence type="ECO:0000256" key="4">
    <source>
        <dbReference type="ARBA" id="ARBA00023163"/>
    </source>
</evidence>
<name>A0A1Y5T6B5_9RHOB</name>
<dbReference type="Pfam" id="PF00126">
    <property type="entry name" value="HTH_1"/>
    <property type="match status" value="1"/>
</dbReference>
<dbReference type="GO" id="GO:0005829">
    <property type="term" value="C:cytosol"/>
    <property type="evidence" value="ECO:0007669"/>
    <property type="project" value="TreeGrafter"/>
</dbReference>
<dbReference type="Gene3D" id="3.40.190.10">
    <property type="entry name" value="Periplasmic binding protein-like II"/>
    <property type="match status" value="2"/>
</dbReference>
<proteinExistence type="inferred from homology"/>
<gene>
    <name evidence="6" type="primary">cynR_4</name>
    <name evidence="6" type="ORF">PAM7971_02909</name>
</gene>
<dbReference type="GO" id="GO:0003700">
    <property type="term" value="F:DNA-binding transcription factor activity"/>
    <property type="evidence" value="ECO:0007669"/>
    <property type="project" value="InterPro"/>
</dbReference>
<dbReference type="FunFam" id="1.10.10.10:FF:000001">
    <property type="entry name" value="LysR family transcriptional regulator"/>
    <property type="match status" value="1"/>
</dbReference>
<keyword evidence="2" id="KW-0805">Transcription regulation</keyword>
<evidence type="ECO:0000259" key="5">
    <source>
        <dbReference type="PROSITE" id="PS50931"/>
    </source>
</evidence>
<dbReference type="AlphaFoldDB" id="A0A1Y5T6B5"/>
<dbReference type="Proteomes" id="UP000193307">
    <property type="component" value="Unassembled WGS sequence"/>
</dbReference>
<dbReference type="Pfam" id="PF03466">
    <property type="entry name" value="LysR_substrate"/>
    <property type="match status" value="1"/>
</dbReference>
<dbReference type="SUPFAM" id="SSF53850">
    <property type="entry name" value="Periplasmic binding protein-like II"/>
    <property type="match status" value="1"/>
</dbReference>
<dbReference type="InterPro" id="IPR036390">
    <property type="entry name" value="WH_DNA-bd_sf"/>
</dbReference>
<dbReference type="InterPro" id="IPR050950">
    <property type="entry name" value="HTH-type_LysR_regulators"/>
</dbReference>
<evidence type="ECO:0000256" key="3">
    <source>
        <dbReference type="ARBA" id="ARBA00023125"/>
    </source>
</evidence>
<keyword evidence="3" id="KW-0238">DNA-binding</keyword>
<dbReference type="GO" id="GO:0003677">
    <property type="term" value="F:DNA binding"/>
    <property type="evidence" value="ECO:0007669"/>
    <property type="project" value="UniProtKB-KW"/>
</dbReference>
<feature type="domain" description="HTH lysR-type" evidence="5">
    <location>
        <begin position="16"/>
        <end position="65"/>
    </location>
</feature>
<dbReference type="PROSITE" id="PS50931">
    <property type="entry name" value="HTH_LYSR"/>
    <property type="match status" value="1"/>
</dbReference>
<evidence type="ECO:0000256" key="1">
    <source>
        <dbReference type="ARBA" id="ARBA00009437"/>
    </source>
</evidence>
<reference evidence="6 7" key="1">
    <citation type="submission" date="2017-03" db="EMBL/GenBank/DDBJ databases">
        <authorList>
            <person name="Afonso C.L."/>
            <person name="Miller P.J."/>
            <person name="Scott M.A."/>
            <person name="Spackman E."/>
            <person name="Goraichik I."/>
            <person name="Dimitrov K.M."/>
            <person name="Suarez D.L."/>
            <person name="Swayne D.E."/>
        </authorList>
    </citation>
    <scope>NUCLEOTIDE SEQUENCE [LARGE SCALE GENOMIC DNA]</scope>
    <source>
        <strain evidence="6 7">CECT 7971</strain>
    </source>
</reference>
<sequence>MELHRLGLVSSGVHHFMLVARLKSIRQAALYLNVAPSSISRSIKQLEENIGMPLFERTKQRLRLTSAGELMLYHVQQSSVEMNRAMTEIGDLQGLRRGTVTLAVIESAARGLVSDVLAGFWVRHPDICVDVRVTGSQDAVDMVAQGDADIAIAFDTSTPHSTRRFAVTSLPLGVLVPPGSRLTKHEGPLRVYDLAGERVILPDGSLTLGSSVEQILPGSFVEFSRRTQTNSIGLMIDLAIKGLGIIMQTKMGVQAEISRGQLVFIPLKDPRLQKRRLSLISRPKNEASEATEALSTSLAKAIERLGA</sequence>
<protein>
    <submittedName>
        <fullName evidence="6">HTH-type transcriptional regulator CynR</fullName>
    </submittedName>
</protein>
<accession>A0A1Y5T6B5</accession>
<dbReference type="OrthoDB" id="3252676at2"/>
<dbReference type="InterPro" id="IPR036388">
    <property type="entry name" value="WH-like_DNA-bd_sf"/>
</dbReference>
<dbReference type="InterPro" id="IPR005119">
    <property type="entry name" value="LysR_subst-bd"/>
</dbReference>
<evidence type="ECO:0000256" key="2">
    <source>
        <dbReference type="ARBA" id="ARBA00023015"/>
    </source>
</evidence>
<evidence type="ECO:0000313" key="6">
    <source>
        <dbReference type="EMBL" id="SLN56344.1"/>
    </source>
</evidence>
<keyword evidence="4" id="KW-0804">Transcription</keyword>
<dbReference type="Gene3D" id="1.10.10.10">
    <property type="entry name" value="Winged helix-like DNA-binding domain superfamily/Winged helix DNA-binding domain"/>
    <property type="match status" value="1"/>
</dbReference>
<dbReference type="STRING" id="658057.SAMN04488032_11447"/>
<dbReference type="SUPFAM" id="SSF46785">
    <property type="entry name" value="Winged helix' DNA-binding domain"/>
    <property type="match status" value="1"/>
</dbReference>
<dbReference type="InterPro" id="IPR000847">
    <property type="entry name" value="LysR_HTH_N"/>
</dbReference>
<organism evidence="6 7">
    <name type="scientific">Pacificibacter marinus</name>
    <dbReference type="NCBI Taxonomy" id="658057"/>
    <lineage>
        <taxon>Bacteria</taxon>
        <taxon>Pseudomonadati</taxon>
        <taxon>Pseudomonadota</taxon>
        <taxon>Alphaproteobacteria</taxon>
        <taxon>Rhodobacterales</taxon>
        <taxon>Roseobacteraceae</taxon>
        <taxon>Pacificibacter</taxon>
    </lineage>
</organism>
<evidence type="ECO:0000313" key="7">
    <source>
        <dbReference type="Proteomes" id="UP000193307"/>
    </source>
</evidence>
<dbReference type="RefSeq" id="WP_085850013.1">
    <property type="nucleotide sequence ID" value="NZ_FNZV01000014.1"/>
</dbReference>
<dbReference type="PANTHER" id="PTHR30419">
    <property type="entry name" value="HTH-TYPE TRANSCRIPTIONAL REGULATOR YBHD"/>
    <property type="match status" value="1"/>
</dbReference>